<dbReference type="Proteomes" id="UP000797356">
    <property type="component" value="Chromosome 8"/>
</dbReference>
<dbReference type="PROSITE" id="PS50846">
    <property type="entry name" value="HMA_2"/>
    <property type="match status" value="1"/>
</dbReference>
<evidence type="ECO:0000313" key="9">
    <source>
        <dbReference type="Proteomes" id="UP000797356"/>
    </source>
</evidence>
<name>A0A8K0IHN5_COCNU</name>
<organism evidence="8 9">
    <name type="scientific">Cocos nucifera</name>
    <name type="common">Coconut palm</name>
    <dbReference type="NCBI Taxonomy" id="13894"/>
    <lineage>
        <taxon>Eukaryota</taxon>
        <taxon>Viridiplantae</taxon>
        <taxon>Streptophyta</taxon>
        <taxon>Embryophyta</taxon>
        <taxon>Tracheophyta</taxon>
        <taxon>Spermatophyta</taxon>
        <taxon>Magnoliopsida</taxon>
        <taxon>Liliopsida</taxon>
        <taxon>Arecaceae</taxon>
        <taxon>Arecoideae</taxon>
        <taxon>Cocoseae</taxon>
        <taxon>Attaleinae</taxon>
        <taxon>Cocos</taxon>
    </lineage>
</organism>
<sequence length="124" mass="13807">MSGDAKKLVLKLDLHDDKDKKKAMRTVSSLHGIDSLNMDMKEKKLTVTGTVDPVAVVSKLRKFWYAEILSVGPAKEEKKKEEPKKEEPKKGENKPTNPYPGNPNVIVYHYVPAVEESPSACAIC</sequence>
<evidence type="ECO:0000256" key="3">
    <source>
        <dbReference type="ARBA" id="ARBA00023288"/>
    </source>
</evidence>
<dbReference type="OrthoDB" id="785494at2759"/>
<evidence type="ECO:0000256" key="2">
    <source>
        <dbReference type="ARBA" id="ARBA00022723"/>
    </source>
</evidence>
<reference evidence="8" key="2">
    <citation type="submission" date="2019-07" db="EMBL/GenBank/DDBJ databases">
        <authorList>
            <person name="Yang Y."/>
            <person name="Bocs S."/>
            <person name="Baudouin L."/>
        </authorList>
    </citation>
    <scope>NUCLEOTIDE SEQUENCE</scope>
    <source>
        <tissue evidence="8">Spear leaf of Hainan Tall coconut</tissue>
    </source>
</reference>
<comment type="caution">
    <text evidence="8">The sequence shown here is derived from an EMBL/GenBank/DDBJ whole genome shotgun (WGS) entry which is preliminary data.</text>
</comment>
<comment type="similarity">
    <text evidence="5">Belongs to the HIPP family.</text>
</comment>
<feature type="region of interest" description="Disordered" evidence="6">
    <location>
        <begin position="73"/>
        <end position="103"/>
    </location>
</feature>
<gene>
    <name evidence="8" type="ORF">COCNU_08G006690</name>
</gene>
<evidence type="ECO:0000256" key="1">
    <source>
        <dbReference type="ARBA" id="ARBA00022481"/>
    </source>
</evidence>
<dbReference type="AlphaFoldDB" id="A0A8K0IHN5"/>
<keyword evidence="4" id="KW-0636">Prenylation</keyword>
<evidence type="ECO:0000256" key="6">
    <source>
        <dbReference type="SAM" id="MobiDB-lite"/>
    </source>
</evidence>
<feature type="domain" description="HMA" evidence="7">
    <location>
        <begin position="5"/>
        <end position="72"/>
    </location>
</feature>
<dbReference type="Gene3D" id="3.30.70.100">
    <property type="match status" value="1"/>
</dbReference>
<accession>A0A8K0IHN5</accession>
<dbReference type="InterPro" id="IPR006121">
    <property type="entry name" value="HMA_dom"/>
</dbReference>
<dbReference type="PANTHER" id="PTHR45811">
    <property type="entry name" value="COPPER TRANSPORT PROTEIN FAMILY-RELATED"/>
    <property type="match status" value="1"/>
</dbReference>
<keyword evidence="9" id="KW-1185">Reference proteome</keyword>
<keyword evidence="3" id="KW-0449">Lipoprotein</keyword>
<dbReference type="InterPro" id="IPR051863">
    <property type="entry name" value="HIPP"/>
</dbReference>
<dbReference type="SUPFAM" id="SSF55008">
    <property type="entry name" value="HMA, heavy metal-associated domain"/>
    <property type="match status" value="1"/>
</dbReference>
<protein>
    <submittedName>
        <fullName evidence="8">Heavy metal-associated isoprenylated plant protein 39</fullName>
    </submittedName>
</protein>
<dbReference type="EMBL" id="CM017879">
    <property type="protein sequence ID" value="KAG1359223.1"/>
    <property type="molecule type" value="Genomic_DNA"/>
</dbReference>
<evidence type="ECO:0000256" key="5">
    <source>
        <dbReference type="ARBA" id="ARBA00024045"/>
    </source>
</evidence>
<keyword evidence="2" id="KW-0479">Metal-binding</keyword>
<reference evidence="8" key="1">
    <citation type="journal article" date="2017" name="Gigascience">
        <title>The genome draft of coconut (Cocos nucifera).</title>
        <authorList>
            <person name="Xiao Y."/>
            <person name="Xu P."/>
            <person name="Fan H."/>
            <person name="Baudouin L."/>
            <person name="Xia W."/>
            <person name="Bocs S."/>
            <person name="Xu J."/>
            <person name="Li Q."/>
            <person name="Guo A."/>
            <person name="Zhou L."/>
            <person name="Li J."/>
            <person name="Wu Y."/>
            <person name="Ma Z."/>
            <person name="Armero A."/>
            <person name="Issali A.E."/>
            <person name="Liu N."/>
            <person name="Peng M."/>
            <person name="Yang Y."/>
        </authorList>
    </citation>
    <scope>NUCLEOTIDE SEQUENCE</scope>
    <source>
        <tissue evidence="8">Spear leaf of Hainan Tall coconut</tissue>
    </source>
</reference>
<dbReference type="GO" id="GO:0046872">
    <property type="term" value="F:metal ion binding"/>
    <property type="evidence" value="ECO:0007669"/>
    <property type="project" value="UniProtKB-KW"/>
</dbReference>
<proteinExistence type="inferred from homology"/>
<evidence type="ECO:0000313" key="8">
    <source>
        <dbReference type="EMBL" id="KAG1359223.1"/>
    </source>
</evidence>
<dbReference type="Pfam" id="PF00403">
    <property type="entry name" value="HMA"/>
    <property type="match status" value="1"/>
</dbReference>
<feature type="compositionally biased region" description="Basic and acidic residues" evidence="6">
    <location>
        <begin position="74"/>
        <end position="93"/>
    </location>
</feature>
<keyword evidence="1" id="KW-0488">Methylation</keyword>
<dbReference type="InterPro" id="IPR036163">
    <property type="entry name" value="HMA_dom_sf"/>
</dbReference>
<evidence type="ECO:0000259" key="7">
    <source>
        <dbReference type="PROSITE" id="PS50846"/>
    </source>
</evidence>
<dbReference type="PANTHER" id="PTHR45811:SF49">
    <property type="entry name" value="OS04G0667600 PROTEIN"/>
    <property type="match status" value="1"/>
</dbReference>
<evidence type="ECO:0000256" key="4">
    <source>
        <dbReference type="ARBA" id="ARBA00023289"/>
    </source>
</evidence>